<dbReference type="AlphaFoldDB" id="A0A7G5H1I8"/>
<feature type="domain" description="Transposase IS701-like DDE" evidence="1">
    <location>
        <begin position="1"/>
        <end position="189"/>
    </location>
</feature>
<reference evidence="2 3" key="1">
    <citation type="submission" date="2020-07" db="EMBL/GenBank/DDBJ databases">
        <title>Spirosoma foliorum sp. nov., isolated from the leaves on the Nejang mountain Korea, Republic of.</title>
        <authorList>
            <person name="Ho H."/>
            <person name="Lee Y.-J."/>
            <person name="Nurcahyanto D.-A."/>
            <person name="Kim S.-G."/>
        </authorList>
    </citation>
    <scope>NUCLEOTIDE SEQUENCE [LARGE SCALE GENOMIC DNA]</scope>
    <source>
        <strain evidence="2 3">PL0136</strain>
    </source>
</reference>
<evidence type="ECO:0000313" key="3">
    <source>
        <dbReference type="Proteomes" id="UP000515369"/>
    </source>
</evidence>
<dbReference type="InterPro" id="IPR038721">
    <property type="entry name" value="IS701-like_DDE_dom"/>
</dbReference>
<proteinExistence type="predicted"/>
<dbReference type="RefSeq" id="WP_182462329.1">
    <property type="nucleotide sequence ID" value="NZ_CP059732.1"/>
</dbReference>
<dbReference type="EMBL" id="CP059732">
    <property type="protein sequence ID" value="QMW04980.1"/>
    <property type="molecule type" value="Genomic_DNA"/>
</dbReference>
<sequence>MLVNQGQPTATQLAALVDGKLSHDAITRSLHQQDYNSAHLWQVVKPFVHQIAQADGVLIFDDNLEEKPYMATNPLIRYHFDHCQGRTIKGINQLTALYHSSSSSLPVAYELIEKNQQKLDLKTGKTKWISLISKHQLLRQLVKQCIVNNLTFRYILADCWYSCADTFTYINGLDRHFIMPIKANRKVALSQLDHQQGRYRSIESLALEESQLLVVWLKDVAFPLHLTRQVFKDGDTIQGELYLMTNDSTADSVCMQTQYARRWKVEEFHKSIKSNTGYGASPAHTVRSQSNHLFLVMLAFVKWEALRLSTSKNHFALKKLLTLNATKLALQELNSLKSQSTLLAKAA</sequence>
<dbReference type="InterPro" id="IPR012337">
    <property type="entry name" value="RNaseH-like_sf"/>
</dbReference>
<dbReference type="KEGG" id="sfol:H3H32_08830"/>
<evidence type="ECO:0000259" key="1">
    <source>
        <dbReference type="Pfam" id="PF13546"/>
    </source>
</evidence>
<gene>
    <name evidence="2" type="ORF">H3H32_08830</name>
</gene>
<accession>A0A7G5H1I8</accession>
<evidence type="ECO:0000313" key="2">
    <source>
        <dbReference type="EMBL" id="QMW04980.1"/>
    </source>
</evidence>
<dbReference type="Proteomes" id="UP000515369">
    <property type="component" value="Chromosome"/>
</dbReference>
<keyword evidence="3" id="KW-1185">Reference proteome</keyword>
<name>A0A7G5H1I8_9BACT</name>
<dbReference type="Pfam" id="PF13546">
    <property type="entry name" value="DDE_5"/>
    <property type="match status" value="1"/>
</dbReference>
<organism evidence="2 3">
    <name type="scientific">Spirosoma foliorum</name>
    <dbReference type="NCBI Taxonomy" id="2710596"/>
    <lineage>
        <taxon>Bacteria</taxon>
        <taxon>Pseudomonadati</taxon>
        <taxon>Bacteroidota</taxon>
        <taxon>Cytophagia</taxon>
        <taxon>Cytophagales</taxon>
        <taxon>Cytophagaceae</taxon>
        <taxon>Spirosoma</taxon>
    </lineage>
</organism>
<dbReference type="SUPFAM" id="SSF53098">
    <property type="entry name" value="Ribonuclease H-like"/>
    <property type="match status" value="1"/>
</dbReference>
<protein>
    <submittedName>
        <fullName evidence="2">Transposase</fullName>
    </submittedName>
</protein>